<evidence type="ECO:0000313" key="3">
    <source>
        <dbReference type="Proteomes" id="UP000320762"/>
    </source>
</evidence>
<dbReference type="Proteomes" id="UP000320762">
    <property type="component" value="Unassembled WGS sequence"/>
</dbReference>
<reference evidence="2 3" key="1">
    <citation type="journal article" date="2019" name="New Phytol.">
        <title>Comparative genomics reveals unique wood-decay strategies and fruiting body development in the Schizophyllaceae.</title>
        <authorList>
            <person name="Almasi E."/>
            <person name="Sahu N."/>
            <person name="Krizsan K."/>
            <person name="Balint B."/>
            <person name="Kovacs G.M."/>
            <person name="Kiss B."/>
            <person name="Cseklye J."/>
            <person name="Drula E."/>
            <person name="Henrissat B."/>
            <person name="Nagy I."/>
            <person name="Chovatia M."/>
            <person name="Adam C."/>
            <person name="LaButti K."/>
            <person name="Lipzen A."/>
            <person name="Riley R."/>
            <person name="Grigoriev I.V."/>
            <person name="Nagy L.G."/>
        </authorList>
    </citation>
    <scope>NUCLEOTIDE SEQUENCE [LARGE SCALE GENOMIC DNA]</scope>
    <source>
        <strain evidence="2 3">NL-1724</strain>
    </source>
</reference>
<dbReference type="PRINTS" id="PR00625">
    <property type="entry name" value="JDOMAIN"/>
</dbReference>
<accession>A0A550CA37</accession>
<dbReference type="AlphaFoldDB" id="A0A550CA37"/>
<dbReference type="InterPro" id="IPR036869">
    <property type="entry name" value="J_dom_sf"/>
</dbReference>
<dbReference type="PANTHER" id="PTHR44825:SF1">
    <property type="entry name" value="DNAJ HOMOLOG SUBFAMILY C MEMBER 4"/>
    <property type="match status" value="1"/>
</dbReference>
<proteinExistence type="predicted"/>
<dbReference type="CDD" id="cd06257">
    <property type="entry name" value="DnaJ"/>
    <property type="match status" value="1"/>
</dbReference>
<dbReference type="InterPro" id="IPR052763">
    <property type="entry name" value="DnaJ_C4"/>
</dbReference>
<feature type="domain" description="J" evidence="1">
    <location>
        <begin position="58"/>
        <end position="123"/>
    </location>
</feature>
<dbReference type="Gene3D" id="1.10.287.110">
    <property type="entry name" value="DnaJ domain"/>
    <property type="match status" value="1"/>
</dbReference>
<dbReference type="OrthoDB" id="445556at2759"/>
<dbReference type="SUPFAM" id="SSF46565">
    <property type="entry name" value="Chaperone J-domain"/>
    <property type="match status" value="1"/>
</dbReference>
<dbReference type="SMART" id="SM00271">
    <property type="entry name" value="DnaJ"/>
    <property type="match status" value="1"/>
</dbReference>
<sequence>MEELGHDTIQGIELLTYPLVYWTSVAPGRATPQIIAPCSRIRSSPLFSVRLADKVLVDYYAVLSVNRDASPAALKDAYHRALLTHHPDKVHSNGARQITVSLIKEAYDTLSSQSQRERYDNSLSSSRGRSLDHDLRRSYLWRNSTRSARTTRIRRQSGCTLVDVVDLTR</sequence>
<dbReference type="EMBL" id="VDMD01000016">
    <property type="protein sequence ID" value="TRM61668.1"/>
    <property type="molecule type" value="Genomic_DNA"/>
</dbReference>
<dbReference type="PANTHER" id="PTHR44825">
    <property type="match status" value="1"/>
</dbReference>
<comment type="caution">
    <text evidence="2">The sequence shown here is derived from an EMBL/GenBank/DDBJ whole genome shotgun (WGS) entry which is preliminary data.</text>
</comment>
<name>A0A550CA37_9AGAR</name>
<dbReference type="Pfam" id="PF00226">
    <property type="entry name" value="DnaJ"/>
    <property type="match status" value="1"/>
</dbReference>
<dbReference type="InterPro" id="IPR001623">
    <property type="entry name" value="DnaJ_domain"/>
</dbReference>
<evidence type="ECO:0000313" key="2">
    <source>
        <dbReference type="EMBL" id="TRM61668.1"/>
    </source>
</evidence>
<gene>
    <name evidence="2" type="ORF">BD626DRAFT_81206</name>
</gene>
<organism evidence="2 3">
    <name type="scientific">Schizophyllum amplum</name>
    <dbReference type="NCBI Taxonomy" id="97359"/>
    <lineage>
        <taxon>Eukaryota</taxon>
        <taxon>Fungi</taxon>
        <taxon>Dikarya</taxon>
        <taxon>Basidiomycota</taxon>
        <taxon>Agaricomycotina</taxon>
        <taxon>Agaricomycetes</taxon>
        <taxon>Agaricomycetidae</taxon>
        <taxon>Agaricales</taxon>
        <taxon>Schizophyllaceae</taxon>
        <taxon>Schizophyllum</taxon>
    </lineage>
</organism>
<dbReference type="PROSITE" id="PS50076">
    <property type="entry name" value="DNAJ_2"/>
    <property type="match status" value="1"/>
</dbReference>
<keyword evidence="3" id="KW-1185">Reference proteome</keyword>
<protein>
    <submittedName>
        <fullName evidence="2">DnaJ domain-containing protein</fullName>
    </submittedName>
</protein>
<dbReference type="STRING" id="97359.A0A550CA37"/>
<evidence type="ECO:0000259" key="1">
    <source>
        <dbReference type="PROSITE" id="PS50076"/>
    </source>
</evidence>